<evidence type="ECO:0000256" key="11">
    <source>
        <dbReference type="ARBA" id="ARBA00023002"/>
    </source>
</evidence>
<comment type="similarity">
    <text evidence="3">Belongs to the steroid 5-alpha reductase family.</text>
</comment>
<evidence type="ECO:0000256" key="13">
    <source>
        <dbReference type="ARBA" id="ARBA00023136"/>
    </source>
</evidence>
<dbReference type="PROSITE" id="PS50244">
    <property type="entry name" value="S5A_REDUCTASE"/>
    <property type="match status" value="1"/>
</dbReference>
<evidence type="ECO:0000256" key="9">
    <source>
        <dbReference type="ARBA" id="ARBA00022857"/>
    </source>
</evidence>
<dbReference type="Proteomes" id="UP000005204">
    <property type="component" value="Unassembled WGS sequence"/>
</dbReference>
<keyword evidence="12" id="KW-0443">Lipid metabolism</keyword>
<dbReference type="SMART" id="SM00213">
    <property type="entry name" value="UBQ"/>
    <property type="match status" value="1"/>
</dbReference>
<dbReference type="OMA" id="ATMPIFN"/>
<evidence type="ECO:0000256" key="3">
    <source>
        <dbReference type="ARBA" id="ARBA00007742"/>
    </source>
</evidence>
<feature type="transmembrane region" description="Helical" evidence="15">
    <location>
        <begin position="186"/>
        <end position="207"/>
    </location>
</feature>
<proteinExistence type="inferred from homology"/>
<keyword evidence="6 15" id="KW-0812">Transmembrane</keyword>
<evidence type="ECO:0000256" key="4">
    <source>
        <dbReference type="ARBA" id="ARBA00012530"/>
    </source>
</evidence>
<dbReference type="InterPro" id="IPR039357">
    <property type="entry name" value="SRD5A/TECR"/>
</dbReference>
<evidence type="ECO:0000256" key="6">
    <source>
        <dbReference type="ARBA" id="ARBA00022692"/>
    </source>
</evidence>
<evidence type="ECO:0000313" key="17">
    <source>
        <dbReference type="EnsemblMetazoa" id="XP_004930162.1"/>
    </source>
</evidence>
<dbReference type="OrthoDB" id="540503at2759"/>
<dbReference type="SUPFAM" id="SSF54236">
    <property type="entry name" value="Ubiquitin-like"/>
    <property type="match status" value="1"/>
</dbReference>
<dbReference type="PANTHER" id="PTHR10556:SF28">
    <property type="entry name" value="VERY-LONG-CHAIN ENOYL-COA REDUCTASE"/>
    <property type="match status" value="1"/>
</dbReference>
<sequence length="300" mass="34212">MEIEILSVSSAKPLGKIHVTGESSIKNVKEKIQQSVKKSLYPDRQALKLEAKGKTLKDEDTLNSLNIQDGSKLFLKDLGPQVSWRNVFLAEYAGPLFVYLWVYQRPWILYGTQTSSPEQVATVAAICWSAHYAKRLFETLFIHRFSHGTMPLKNLFRNCAYYWLFALYVAYHVNHPLYTAPCTTCYYIGLGGFVLCELGNLSIHILLKNLRPPGTKIRRIPKPDGNPFSLLLNFVSCPNYTYEFGSWLFFTIMTKCAPAGLFAAAGFYQMAVWAIGKHRNYKKEFPDYPKGRKAILPFIL</sequence>
<dbReference type="FunFam" id="3.10.20.90:FF:000131">
    <property type="entry name" value="trans-2,3-enoyl-CoA reductase-like"/>
    <property type="match status" value="1"/>
</dbReference>
<evidence type="ECO:0000256" key="7">
    <source>
        <dbReference type="ARBA" id="ARBA00022824"/>
    </source>
</evidence>
<dbReference type="CDD" id="cd01801">
    <property type="entry name" value="Ubl_TECR_like"/>
    <property type="match status" value="1"/>
</dbReference>
<dbReference type="InterPro" id="IPR001104">
    <property type="entry name" value="3-oxo-5_a-steroid_4-DH_C"/>
</dbReference>
<dbReference type="Pfam" id="PF02544">
    <property type="entry name" value="Steroid_dh"/>
    <property type="match status" value="1"/>
</dbReference>
<keyword evidence="5" id="KW-0444">Lipid biosynthesis</keyword>
<evidence type="ECO:0000313" key="18">
    <source>
        <dbReference type="Proteomes" id="UP000005204"/>
    </source>
</evidence>
<keyword evidence="14" id="KW-0275">Fatty acid biosynthesis</keyword>
<evidence type="ECO:0000256" key="5">
    <source>
        <dbReference type="ARBA" id="ARBA00022516"/>
    </source>
</evidence>
<comment type="pathway">
    <text evidence="2">Lipid metabolism; fatty acid biosynthesis.</text>
</comment>
<dbReference type="Gene3D" id="3.10.20.90">
    <property type="entry name" value="Phosphatidylinositol 3-kinase Catalytic Subunit, Chain A, domain 1"/>
    <property type="match status" value="1"/>
</dbReference>
<reference evidence="18" key="1">
    <citation type="journal article" date="2008" name="Insect Biochem. Mol. Biol.">
        <title>The genome of a lepidopteran model insect, the silkworm Bombyx mori.</title>
        <authorList>
            <consortium name="International Silkworm Genome Consortium"/>
        </authorList>
    </citation>
    <scope>NUCLEOTIDE SEQUENCE [LARGE SCALE GENOMIC DNA]</scope>
    <source>
        <strain evidence="18">p50T</strain>
    </source>
</reference>
<feature type="domain" description="Ubiquitin-like" evidence="16">
    <location>
        <begin position="1"/>
        <end position="75"/>
    </location>
</feature>
<dbReference type="InterPro" id="IPR029071">
    <property type="entry name" value="Ubiquitin-like_domsf"/>
</dbReference>
<evidence type="ECO:0000259" key="16">
    <source>
        <dbReference type="PROSITE" id="PS50053"/>
    </source>
</evidence>
<evidence type="ECO:0000256" key="2">
    <source>
        <dbReference type="ARBA" id="ARBA00005194"/>
    </source>
</evidence>
<dbReference type="PROSITE" id="PS50053">
    <property type="entry name" value="UBIQUITIN_2"/>
    <property type="match status" value="1"/>
</dbReference>
<comment type="subcellular location">
    <subcellularLocation>
        <location evidence="1">Endoplasmic reticulum membrane</location>
        <topology evidence="1">Multi-pass membrane protein</topology>
    </subcellularLocation>
</comment>
<feature type="transmembrane region" description="Helical" evidence="15">
    <location>
        <begin position="155"/>
        <end position="174"/>
    </location>
</feature>
<dbReference type="EC" id="1.3.1.93" evidence="4"/>
<evidence type="ECO:0000256" key="12">
    <source>
        <dbReference type="ARBA" id="ARBA00023098"/>
    </source>
</evidence>
<keyword evidence="10 15" id="KW-1133">Transmembrane helix</keyword>
<organism evidence="17 18">
    <name type="scientific">Bombyx mori</name>
    <name type="common">Silk moth</name>
    <dbReference type="NCBI Taxonomy" id="7091"/>
    <lineage>
        <taxon>Eukaryota</taxon>
        <taxon>Metazoa</taxon>
        <taxon>Ecdysozoa</taxon>
        <taxon>Arthropoda</taxon>
        <taxon>Hexapoda</taxon>
        <taxon>Insecta</taxon>
        <taxon>Pterygota</taxon>
        <taxon>Neoptera</taxon>
        <taxon>Endopterygota</taxon>
        <taxon>Lepidoptera</taxon>
        <taxon>Glossata</taxon>
        <taxon>Ditrysia</taxon>
        <taxon>Bombycoidea</taxon>
        <taxon>Bombycidae</taxon>
        <taxon>Bombycinae</taxon>
        <taxon>Bombyx</taxon>
    </lineage>
</organism>
<dbReference type="PANTHER" id="PTHR10556">
    <property type="entry name" value="3-OXO-5-ALPHA-STEROID 4-DEHYDROGENASE"/>
    <property type="match status" value="1"/>
</dbReference>
<evidence type="ECO:0000256" key="10">
    <source>
        <dbReference type="ARBA" id="ARBA00022989"/>
    </source>
</evidence>
<name>A0A8R1WJD8_BOMMO</name>
<keyword evidence="11" id="KW-0560">Oxidoreductase</keyword>
<dbReference type="SMR" id="A0A8R1WJD8"/>
<dbReference type="InterPro" id="IPR049127">
    <property type="entry name" value="TECR-like_N"/>
</dbReference>
<dbReference type="Pfam" id="PF21696">
    <property type="entry name" value="TECR_N"/>
    <property type="match status" value="1"/>
</dbReference>
<keyword evidence="13 15" id="KW-0472">Membrane</keyword>
<evidence type="ECO:0000256" key="15">
    <source>
        <dbReference type="SAM" id="Phobius"/>
    </source>
</evidence>
<gene>
    <name evidence="17" type="primary">101742899</name>
</gene>
<keyword evidence="9" id="KW-0521">NADP</keyword>
<accession>A0A8R1WJD8</accession>
<keyword evidence="8" id="KW-0276">Fatty acid metabolism</keyword>
<keyword evidence="7" id="KW-0256">Endoplasmic reticulum</keyword>
<evidence type="ECO:0000256" key="14">
    <source>
        <dbReference type="ARBA" id="ARBA00023160"/>
    </source>
</evidence>
<protein>
    <recommendedName>
        <fullName evidence="4">very-long-chain enoyl-CoA reductase</fullName>
        <ecNumber evidence="4">1.3.1.93</ecNumber>
    </recommendedName>
</protein>
<dbReference type="EnsemblMetazoa" id="XM_004930105.4">
    <property type="protein sequence ID" value="XP_004930162.1"/>
    <property type="gene ID" value="LOC101742899"/>
</dbReference>
<dbReference type="AlphaFoldDB" id="A0A8R1WJD8"/>
<reference evidence="17" key="2">
    <citation type="submission" date="2022-06" db="UniProtKB">
        <authorList>
            <consortium name="EnsemblMetazoa"/>
        </authorList>
    </citation>
    <scope>IDENTIFICATION</scope>
    <source>
        <strain evidence="17">p50T (Dazao)</strain>
    </source>
</reference>
<dbReference type="GO" id="GO:0005789">
    <property type="term" value="C:endoplasmic reticulum membrane"/>
    <property type="evidence" value="ECO:0007669"/>
    <property type="project" value="UniProtKB-SubCell"/>
</dbReference>
<evidence type="ECO:0000256" key="8">
    <source>
        <dbReference type="ARBA" id="ARBA00022832"/>
    </source>
</evidence>
<dbReference type="InterPro" id="IPR000626">
    <property type="entry name" value="Ubiquitin-like_dom"/>
</dbReference>
<dbReference type="KEGG" id="bmor:101742899"/>
<evidence type="ECO:0000256" key="1">
    <source>
        <dbReference type="ARBA" id="ARBA00004477"/>
    </source>
</evidence>
<dbReference type="GO" id="GO:0042761">
    <property type="term" value="P:very long-chain fatty acid biosynthetic process"/>
    <property type="evidence" value="ECO:0007669"/>
    <property type="project" value="TreeGrafter"/>
</dbReference>
<keyword evidence="18" id="KW-1185">Reference proteome</keyword>
<dbReference type="GO" id="GO:0102758">
    <property type="term" value="F:very-long-chain enoyl-CoA reductase activity"/>
    <property type="evidence" value="ECO:0007669"/>
    <property type="project" value="UniProtKB-EC"/>
</dbReference>